<reference evidence="4" key="2">
    <citation type="submission" date="2019-09" db="UniProtKB">
        <authorList>
            <consortium name="WormBaseParasite"/>
        </authorList>
    </citation>
    <scope>IDENTIFICATION</scope>
</reference>
<dbReference type="Proteomes" id="UP000050761">
    <property type="component" value="Unassembled WGS sequence"/>
</dbReference>
<organism evidence="3 4">
    <name type="scientific">Heligmosomoides polygyrus</name>
    <name type="common">Parasitic roundworm</name>
    <dbReference type="NCBI Taxonomy" id="6339"/>
    <lineage>
        <taxon>Eukaryota</taxon>
        <taxon>Metazoa</taxon>
        <taxon>Ecdysozoa</taxon>
        <taxon>Nematoda</taxon>
        <taxon>Chromadorea</taxon>
        <taxon>Rhabditida</taxon>
        <taxon>Rhabditina</taxon>
        <taxon>Rhabditomorpha</taxon>
        <taxon>Strongyloidea</taxon>
        <taxon>Heligmosomidae</taxon>
        <taxon>Heligmosomoides</taxon>
    </lineage>
</organism>
<evidence type="ECO:0000313" key="3">
    <source>
        <dbReference type="Proteomes" id="UP000050761"/>
    </source>
</evidence>
<protein>
    <submittedName>
        <fullName evidence="4">DUF148 domain-containing protein</fullName>
    </submittedName>
</protein>
<accession>A0A183FEL3</accession>
<dbReference type="EMBL" id="UZAH01025371">
    <property type="protein sequence ID" value="VDO62509.1"/>
    <property type="molecule type" value="Genomic_DNA"/>
</dbReference>
<keyword evidence="1" id="KW-0732">Signal</keyword>
<feature type="chain" id="PRO_5044551377" evidence="1">
    <location>
        <begin position="17"/>
        <end position="150"/>
    </location>
</feature>
<evidence type="ECO:0000313" key="2">
    <source>
        <dbReference type="EMBL" id="VDO62509.1"/>
    </source>
</evidence>
<gene>
    <name evidence="2" type="ORF">HPBE_LOCUS4834</name>
</gene>
<evidence type="ECO:0000313" key="4">
    <source>
        <dbReference type="WBParaSite" id="HPBE_0000483301-mRNA-1"/>
    </source>
</evidence>
<dbReference type="SUPFAM" id="SSF158855">
    <property type="entry name" value="Lipase chaperone-like"/>
    <property type="match status" value="1"/>
</dbReference>
<reference evidence="2 3" key="1">
    <citation type="submission" date="2018-11" db="EMBL/GenBank/DDBJ databases">
        <authorList>
            <consortium name="Pathogen Informatics"/>
        </authorList>
    </citation>
    <scope>NUCLEOTIDE SEQUENCE [LARGE SCALE GENOMIC DNA]</scope>
</reference>
<keyword evidence="3" id="KW-1185">Reference proteome</keyword>
<accession>A0A3P7X9A4</accession>
<dbReference type="OrthoDB" id="5822489at2759"/>
<name>A0A183FEL3_HELPZ</name>
<sequence length="150" mass="17354">MKCLLLLLTLATLAAASRDAVDVDDLEDLVTSSADRQALKVLDEDNYMIRSEKQQRLNDILARQPATIQQQYNQKMQARQSHDASEQQWRLQQMQQQGYGDLYAQMDAIDNDMSISEADAKQQKRLLRQQMFFAQPTATLKNMDFDMYDD</sequence>
<dbReference type="WBParaSite" id="HPBE_0000483301-mRNA-1">
    <property type="protein sequence ID" value="HPBE_0000483301-mRNA-1"/>
    <property type="gene ID" value="HPBE_0000483301"/>
</dbReference>
<proteinExistence type="predicted"/>
<feature type="signal peptide" evidence="1">
    <location>
        <begin position="1"/>
        <end position="16"/>
    </location>
</feature>
<evidence type="ECO:0000256" key="1">
    <source>
        <dbReference type="SAM" id="SignalP"/>
    </source>
</evidence>
<dbReference type="AlphaFoldDB" id="A0A183FEL3"/>